<dbReference type="Gene3D" id="3.10.620.30">
    <property type="match status" value="1"/>
</dbReference>
<dbReference type="Proteomes" id="UP000597338">
    <property type="component" value="Unassembled WGS sequence"/>
</dbReference>
<gene>
    <name evidence="3" type="ORF">GCM10011386_21360</name>
</gene>
<dbReference type="Gene3D" id="2.60.40.3140">
    <property type="match status" value="1"/>
</dbReference>
<keyword evidence="4" id="KW-1185">Reference proteome</keyword>
<dbReference type="RefSeq" id="WP_188750445.1">
    <property type="nucleotide sequence ID" value="NZ_BMIK01000006.1"/>
</dbReference>
<dbReference type="SUPFAM" id="SSF54001">
    <property type="entry name" value="Cysteine proteinases"/>
    <property type="match status" value="1"/>
</dbReference>
<proteinExistence type="predicted"/>
<evidence type="ECO:0000313" key="3">
    <source>
        <dbReference type="EMBL" id="GGC29067.1"/>
    </source>
</evidence>
<organism evidence="3 4">
    <name type="scientific">Parapedobacter defluvii</name>
    <dbReference type="NCBI Taxonomy" id="2045106"/>
    <lineage>
        <taxon>Bacteria</taxon>
        <taxon>Pseudomonadati</taxon>
        <taxon>Bacteroidota</taxon>
        <taxon>Sphingobacteriia</taxon>
        <taxon>Sphingobacteriales</taxon>
        <taxon>Sphingobacteriaceae</taxon>
        <taxon>Parapedobacter</taxon>
    </lineage>
</organism>
<dbReference type="InterPro" id="IPR024618">
    <property type="entry name" value="DUF3857"/>
</dbReference>
<feature type="domain" description="Transglutaminase-like" evidence="1">
    <location>
        <begin position="273"/>
        <end position="354"/>
    </location>
</feature>
<evidence type="ECO:0000259" key="1">
    <source>
        <dbReference type="Pfam" id="PF01841"/>
    </source>
</evidence>
<sequence>MKITLTGIAVLTLLSQVVAQSEYPVSDIPVALKSRADAVVRQETIVADMLAPTKVRYEVKQAITVFNKEGEDKARLVIYYNKQTVIKRISGRVFDAGGFQIGKFTQRDFKDESAVNNFSLYEDTRVKYFLPAVTAYPYTVEYAYELELKQNLIIPAWRPDAYWNVAVQHSEYTFTCGESDDIRVNDTNYAGEPVRSNGDGRKSITWNVANLPARRYEPYSPDPETYKITVKVAPVNFSYYKHEGHYSNWEELGKWSYDALLADGLELPEATTQVVRKLVEGLASDKEKAKVLYEYLQRKTRYVSVQIGIGGFKPMAAKEVDRLGYGDCKGLVNYMQALLKVAGIPSYYCIVEAGSAKRNIQSDFASMEQGNHIILCVPLENDTTWLECTSQRLPFGYLGSFTDDRTVWACTPTGGQLLRTPNYPVAASTQHRQAVLVLAEDGTLTGKMETAFAAGQYENHLEIAGSNGAEQIKLLKKAYDVDYIDFRNIDYQKQSGKIPMLVETFEVTLPKYAPENGGQVFLTANIVNRQPNVPAVKDRKLPVYINRGYTDEDQITYVLPDGLNLVSGGWKEEIESRFGKYQATVEQMGNQLRYHRKFVLNEGTFPAEQYTEFSAFINRINMLDNRKAILAN</sequence>
<evidence type="ECO:0000313" key="4">
    <source>
        <dbReference type="Proteomes" id="UP000597338"/>
    </source>
</evidence>
<dbReference type="EMBL" id="BMIK01000006">
    <property type="protein sequence ID" value="GGC29067.1"/>
    <property type="molecule type" value="Genomic_DNA"/>
</dbReference>
<evidence type="ECO:0000259" key="2">
    <source>
        <dbReference type="Pfam" id="PF12969"/>
    </source>
</evidence>
<dbReference type="Gene3D" id="2.60.120.1130">
    <property type="match status" value="1"/>
</dbReference>
<comment type="caution">
    <text evidence="3">The sequence shown here is derived from an EMBL/GenBank/DDBJ whole genome shotgun (WGS) entry which is preliminary data.</text>
</comment>
<dbReference type="InterPro" id="IPR002931">
    <property type="entry name" value="Transglutaminase-like"/>
</dbReference>
<reference evidence="4" key="1">
    <citation type="journal article" date="2019" name="Int. J. Syst. Evol. Microbiol.">
        <title>The Global Catalogue of Microorganisms (GCM) 10K type strain sequencing project: providing services to taxonomists for standard genome sequencing and annotation.</title>
        <authorList>
            <consortium name="The Broad Institute Genomics Platform"/>
            <consortium name="The Broad Institute Genome Sequencing Center for Infectious Disease"/>
            <person name="Wu L."/>
            <person name="Ma J."/>
        </authorList>
    </citation>
    <scope>NUCLEOTIDE SEQUENCE [LARGE SCALE GENOMIC DNA]</scope>
    <source>
        <strain evidence="4">CGMCC 1.15342</strain>
    </source>
</reference>
<dbReference type="Pfam" id="PF12969">
    <property type="entry name" value="DUF3857"/>
    <property type="match status" value="1"/>
</dbReference>
<protein>
    <recommendedName>
        <fullName evidence="5">DUF3857 domain-containing protein</fullName>
    </recommendedName>
</protein>
<feature type="domain" description="DUF3857" evidence="2">
    <location>
        <begin position="54"/>
        <end position="214"/>
    </location>
</feature>
<name>A0ABQ1LSH6_9SPHI</name>
<dbReference type="InterPro" id="IPR038765">
    <property type="entry name" value="Papain-like_cys_pep_sf"/>
</dbReference>
<evidence type="ECO:0008006" key="5">
    <source>
        <dbReference type="Google" id="ProtNLM"/>
    </source>
</evidence>
<dbReference type="Pfam" id="PF01841">
    <property type="entry name" value="Transglut_core"/>
    <property type="match status" value="1"/>
</dbReference>
<accession>A0ABQ1LSH6</accession>